<dbReference type="Proteomes" id="UP000007305">
    <property type="component" value="Chromosome 2"/>
</dbReference>
<feature type="compositionally biased region" description="Low complexity" evidence="1">
    <location>
        <begin position="135"/>
        <end position="149"/>
    </location>
</feature>
<reference evidence="2" key="2">
    <citation type="submission" date="2019-07" db="EMBL/GenBank/DDBJ databases">
        <authorList>
            <person name="Seetharam A."/>
            <person name="Woodhouse M."/>
            <person name="Cannon E."/>
        </authorList>
    </citation>
    <scope>NUCLEOTIDE SEQUENCE [LARGE SCALE GENOMIC DNA]</scope>
    <source>
        <strain evidence="2">cv. B73</strain>
    </source>
</reference>
<reference evidence="2" key="3">
    <citation type="submission" date="2021-05" db="UniProtKB">
        <authorList>
            <consortium name="EnsemblPlants"/>
        </authorList>
    </citation>
    <scope>IDENTIFICATION</scope>
    <source>
        <strain evidence="2">cv. B73</strain>
    </source>
</reference>
<keyword evidence="3" id="KW-1185">Reference proteome</keyword>
<evidence type="ECO:0000313" key="2">
    <source>
        <dbReference type="EnsemblPlants" id="Zm00001eb069900_P001"/>
    </source>
</evidence>
<accession>A0A804MA05</accession>
<dbReference type="EnsemblPlants" id="Zm00001eb069900_T001">
    <property type="protein sequence ID" value="Zm00001eb069900_P001"/>
    <property type="gene ID" value="Zm00001eb069900"/>
</dbReference>
<organism evidence="2 3">
    <name type="scientific">Zea mays</name>
    <name type="common">Maize</name>
    <dbReference type="NCBI Taxonomy" id="4577"/>
    <lineage>
        <taxon>Eukaryota</taxon>
        <taxon>Viridiplantae</taxon>
        <taxon>Streptophyta</taxon>
        <taxon>Embryophyta</taxon>
        <taxon>Tracheophyta</taxon>
        <taxon>Spermatophyta</taxon>
        <taxon>Magnoliopsida</taxon>
        <taxon>Liliopsida</taxon>
        <taxon>Poales</taxon>
        <taxon>Poaceae</taxon>
        <taxon>PACMAD clade</taxon>
        <taxon>Panicoideae</taxon>
        <taxon>Andropogonodae</taxon>
        <taxon>Andropogoneae</taxon>
        <taxon>Tripsacinae</taxon>
        <taxon>Zea</taxon>
    </lineage>
</organism>
<evidence type="ECO:0000313" key="3">
    <source>
        <dbReference type="Proteomes" id="UP000007305"/>
    </source>
</evidence>
<dbReference type="InParanoid" id="A0A804MA05"/>
<reference evidence="3" key="1">
    <citation type="submission" date="2015-12" db="EMBL/GenBank/DDBJ databases">
        <title>Update maize B73 reference genome by single molecule sequencing technologies.</title>
        <authorList>
            <consortium name="Maize Genome Sequencing Project"/>
            <person name="Ware D."/>
        </authorList>
    </citation>
    <scope>NUCLEOTIDE SEQUENCE [LARGE SCALE GENOMIC DNA]</scope>
    <source>
        <strain evidence="3">cv. B73</strain>
    </source>
</reference>
<evidence type="ECO:0000256" key="1">
    <source>
        <dbReference type="SAM" id="MobiDB-lite"/>
    </source>
</evidence>
<feature type="region of interest" description="Disordered" evidence="1">
    <location>
        <begin position="166"/>
        <end position="189"/>
    </location>
</feature>
<feature type="region of interest" description="Disordered" evidence="1">
    <location>
        <begin position="113"/>
        <end position="149"/>
    </location>
</feature>
<sequence>MAAVGARESRKEAEDGRDWGSWRLGLFLVAEREGGGGWLWLRDGIQQQKGDGRRRGTTFNTYNEAQARFLVSSFIYRAAERDRGAISPSTGTGDAAASLFLLSLFLLSYPREPETQPPLSSSYPIPPPKRSLRLPTTPSSAAPQAAAAPIGHHTRLELDDATEAQQFDRDGGMRSAKSTRQAGGPGPDPMAAVAAVLDSFIKRCTASKEDFGGQPSQKACFLLGIGFEFDIRGLLATHQSPHP</sequence>
<name>A0A804MA05_MAIZE</name>
<dbReference type="AlphaFoldDB" id="A0A804MA05"/>
<proteinExistence type="predicted"/>
<protein>
    <submittedName>
        <fullName evidence="2">Uncharacterized protein</fullName>
    </submittedName>
</protein>
<dbReference type="Gramene" id="Zm00001eb069900_T001">
    <property type="protein sequence ID" value="Zm00001eb069900_P001"/>
    <property type="gene ID" value="Zm00001eb069900"/>
</dbReference>